<evidence type="ECO:0000256" key="1">
    <source>
        <dbReference type="SAM" id="Phobius"/>
    </source>
</evidence>
<feature type="transmembrane region" description="Helical" evidence="1">
    <location>
        <begin position="7"/>
        <end position="29"/>
    </location>
</feature>
<accession>A0AAE3H4N6</accession>
<organism evidence="2 3">
    <name type="scientific">Lacihabitans soyangensis</name>
    <dbReference type="NCBI Taxonomy" id="869394"/>
    <lineage>
        <taxon>Bacteria</taxon>
        <taxon>Pseudomonadati</taxon>
        <taxon>Bacteroidota</taxon>
        <taxon>Cytophagia</taxon>
        <taxon>Cytophagales</taxon>
        <taxon>Leadbetterellaceae</taxon>
        <taxon>Lacihabitans</taxon>
    </lineage>
</organism>
<proteinExistence type="predicted"/>
<gene>
    <name evidence="2" type="ORF">EGI31_07865</name>
</gene>
<evidence type="ECO:0000313" key="3">
    <source>
        <dbReference type="Proteomes" id="UP001204144"/>
    </source>
</evidence>
<keyword evidence="1" id="KW-0812">Transmembrane</keyword>
<keyword evidence="1" id="KW-0472">Membrane</keyword>
<name>A0AAE3H4N6_9BACT</name>
<sequence>MKKRLFFIPVVIAGVLAFGWVVMSLWNWLIPDIFHWSKINYLQALGLFVLSRILFGGFHFRGAGYRKPPFANSKFKEKFMNMNDEEKQAFKEQWRQRCGK</sequence>
<reference evidence="2 3" key="1">
    <citation type="submission" date="2018-11" db="EMBL/GenBank/DDBJ databases">
        <title>Novel bacteria species description.</title>
        <authorList>
            <person name="Han J.-H."/>
        </authorList>
    </citation>
    <scope>NUCLEOTIDE SEQUENCE [LARGE SCALE GENOMIC DNA]</scope>
    <source>
        <strain evidence="2 3">KCTC23259</strain>
    </source>
</reference>
<feature type="transmembrane region" description="Helical" evidence="1">
    <location>
        <begin position="41"/>
        <end position="60"/>
    </location>
</feature>
<protein>
    <submittedName>
        <fullName evidence="2">Uncharacterized protein</fullName>
    </submittedName>
</protein>
<keyword evidence="1" id="KW-1133">Transmembrane helix</keyword>
<dbReference type="Proteomes" id="UP001204144">
    <property type="component" value="Unassembled WGS sequence"/>
</dbReference>
<evidence type="ECO:0000313" key="2">
    <source>
        <dbReference type="EMBL" id="MCP9762870.1"/>
    </source>
</evidence>
<keyword evidence="3" id="KW-1185">Reference proteome</keyword>
<dbReference type="RefSeq" id="WP_255036649.1">
    <property type="nucleotide sequence ID" value="NZ_RJUF01000016.1"/>
</dbReference>
<dbReference type="AlphaFoldDB" id="A0AAE3H4N6"/>
<comment type="caution">
    <text evidence="2">The sequence shown here is derived from an EMBL/GenBank/DDBJ whole genome shotgun (WGS) entry which is preliminary data.</text>
</comment>
<dbReference type="EMBL" id="RJUF01000016">
    <property type="protein sequence ID" value="MCP9762870.1"/>
    <property type="molecule type" value="Genomic_DNA"/>
</dbReference>